<dbReference type="STRING" id="1121451.DESAM_20947"/>
<organism evidence="11 12">
    <name type="scientific">Maridesulfovibrio hydrothermalis AM13 = DSM 14728</name>
    <dbReference type="NCBI Taxonomy" id="1121451"/>
    <lineage>
        <taxon>Bacteria</taxon>
        <taxon>Pseudomonadati</taxon>
        <taxon>Thermodesulfobacteriota</taxon>
        <taxon>Desulfovibrionia</taxon>
        <taxon>Desulfovibrionales</taxon>
        <taxon>Desulfovibrionaceae</taxon>
        <taxon>Maridesulfovibrio</taxon>
    </lineage>
</organism>
<dbReference type="GO" id="GO:0051539">
    <property type="term" value="F:4 iron, 4 sulfur cluster binding"/>
    <property type="evidence" value="ECO:0007669"/>
    <property type="project" value="UniProtKB-KW"/>
</dbReference>
<dbReference type="PROSITE" id="PS51918">
    <property type="entry name" value="RADICAL_SAM"/>
    <property type="match status" value="1"/>
</dbReference>
<dbReference type="PATRIC" id="fig|1121451.3.peg.1217"/>
<dbReference type="PANTHER" id="PTHR30538:SF0">
    <property type="entry name" value="L-LYSINE 2,3-AMINOMUTASE AQ_1632-RELATED"/>
    <property type="match status" value="1"/>
</dbReference>
<evidence type="ECO:0000256" key="8">
    <source>
        <dbReference type="ARBA" id="ARBA00023004"/>
    </source>
</evidence>
<name>L0R900_9BACT</name>
<dbReference type="Gene3D" id="3.20.20.70">
    <property type="entry name" value="Aldolase class I"/>
    <property type="match status" value="1"/>
</dbReference>
<keyword evidence="11" id="KW-0808">Transferase</keyword>
<dbReference type="RefSeq" id="WP_015335839.1">
    <property type="nucleotide sequence ID" value="NC_020055.1"/>
</dbReference>
<dbReference type="InterPro" id="IPR058240">
    <property type="entry name" value="rSAM_sf"/>
</dbReference>
<comment type="similarity">
    <text evidence="3">Belongs to the radical SAM superfamily. KamA family.</text>
</comment>
<dbReference type="GO" id="GO:0046872">
    <property type="term" value="F:metal ion binding"/>
    <property type="evidence" value="ECO:0007669"/>
    <property type="project" value="UniProtKB-KW"/>
</dbReference>
<dbReference type="EMBL" id="FO203522">
    <property type="protein sequence ID" value="CCO23234.1"/>
    <property type="molecule type" value="Genomic_DNA"/>
</dbReference>
<feature type="domain" description="Radical SAM core" evidence="10">
    <location>
        <begin position="76"/>
        <end position="289"/>
    </location>
</feature>
<gene>
    <name evidence="11" type="ORF">DESAM_20947</name>
</gene>
<keyword evidence="7" id="KW-0663">Pyridoxal phosphate</keyword>
<dbReference type="InterPro" id="IPR007197">
    <property type="entry name" value="rSAM"/>
</dbReference>
<evidence type="ECO:0000259" key="10">
    <source>
        <dbReference type="PROSITE" id="PS51918"/>
    </source>
</evidence>
<dbReference type="GO" id="GO:0016740">
    <property type="term" value="F:transferase activity"/>
    <property type="evidence" value="ECO:0007669"/>
    <property type="project" value="UniProtKB-KW"/>
</dbReference>
<dbReference type="SFLD" id="SFLDS00029">
    <property type="entry name" value="Radical_SAM"/>
    <property type="match status" value="1"/>
</dbReference>
<reference evidence="11 12" key="1">
    <citation type="submission" date="2012-10" db="EMBL/GenBank/DDBJ databases">
        <authorList>
            <person name="Genoscope - CEA"/>
        </authorList>
    </citation>
    <scope>NUCLEOTIDE SEQUENCE [LARGE SCALE GENOMIC DNA]</scope>
    <source>
        <strain evidence="12">AM13 / DSM 14728</strain>
    </source>
</reference>
<comment type="cofactor">
    <cofactor evidence="1">
        <name>pyridoxal 5'-phosphate</name>
        <dbReference type="ChEBI" id="CHEBI:597326"/>
    </cofactor>
</comment>
<keyword evidence="5" id="KW-0949">S-adenosyl-L-methionine</keyword>
<keyword evidence="12" id="KW-1185">Reference proteome</keyword>
<accession>L0R900</accession>
<dbReference type="eggNOG" id="COG1509">
    <property type="taxonomic scope" value="Bacteria"/>
</dbReference>
<dbReference type="CDD" id="cd01335">
    <property type="entry name" value="Radical_SAM"/>
    <property type="match status" value="1"/>
</dbReference>
<dbReference type="InterPro" id="IPR013785">
    <property type="entry name" value="Aldolase_TIM"/>
</dbReference>
<keyword evidence="4" id="KW-0004">4Fe-4S</keyword>
<evidence type="ECO:0000256" key="9">
    <source>
        <dbReference type="ARBA" id="ARBA00023014"/>
    </source>
</evidence>
<keyword evidence="9" id="KW-0411">Iron-sulfur</keyword>
<dbReference type="HOGENOM" id="CLU_032161_0_1_7"/>
<evidence type="ECO:0000313" key="12">
    <source>
        <dbReference type="Proteomes" id="UP000010808"/>
    </source>
</evidence>
<evidence type="ECO:0000256" key="7">
    <source>
        <dbReference type="ARBA" id="ARBA00022898"/>
    </source>
</evidence>
<protein>
    <submittedName>
        <fullName evidence="11">Putative L-lysine 2,3-aminomutase, acetyltransferase, GNAT family</fullName>
    </submittedName>
</protein>
<keyword evidence="8" id="KW-0408">Iron</keyword>
<evidence type="ECO:0000256" key="4">
    <source>
        <dbReference type="ARBA" id="ARBA00022485"/>
    </source>
</evidence>
<evidence type="ECO:0000256" key="1">
    <source>
        <dbReference type="ARBA" id="ARBA00001933"/>
    </source>
</evidence>
<proteinExistence type="inferred from homology"/>
<dbReference type="KEGG" id="dhy:DESAM_20947"/>
<dbReference type="Proteomes" id="UP000010808">
    <property type="component" value="Chromosome"/>
</dbReference>
<dbReference type="AlphaFoldDB" id="L0R900"/>
<sequence>MAGLINGKFINKVSPHLQRLMDEQKEKYGDNSRGYQALYRQFVYTPEEEAGQQEENLKHYEACVDHTDGLPRGIERLYRRQLVIDLTMLCAAHCRYCLRANYDYTQLSKSDVDDIVKYVSEDPELRELLITGGDPFMVPTLLKYLISEVVQKAANIKIIRIGTRLPIHSPDSFNTEFYQFFNAYREEVQFEVACQCNHAVELTPETEKIFRKLKKSGVTLYAQNVFLKGINDTIEDLTELYDRLRYLGFEAHYLFHSIPMKGTHHLRTSVKKGLDLTRQLTASGVISGRAKPSYALMTYIGKVTLYEGSIIKKDDDGFLHIRTNYTVKERQQWNPTYFLPENNAYIDEHGFIVAKYLDGVDD</sequence>
<dbReference type="OrthoDB" id="9768064at2"/>
<evidence type="ECO:0000256" key="2">
    <source>
        <dbReference type="ARBA" id="ARBA00001966"/>
    </source>
</evidence>
<dbReference type="PANTHER" id="PTHR30538">
    <property type="entry name" value="LYSINE 2,3-AMINOMUTASE-RELATED"/>
    <property type="match status" value="1"/>
</dbReference>
<comment type="cofactor">
    <cofactor evidence="2">
        <name>[4Fe-4S] cluster</name>
        <dbReference type="ChEBI" id="CHEBI:49883"/>
    </cofactor>
</comment>
<evidence type="ECO:0000256" key="3">
    <source>
        <dbReference type="ARBA" id="ARBA00008703"/>
    </source>
</evidence>
<dbReference type="InterPro" id="IPR003739">
    <property type="entry name" value="Lys_aminomutase/Glu_NH3_mut"/>
</dbReference>
<evidence type="ECO:0000313" key="11">
    <source>
        <dbReference type="EMBL" id="CCO23234.1"/>
    </source>
</evidence>
<evidence type="ECO:0000256" key="6">
    <source>
        <dbReference type="ARBA" id="ARBA00022723"/>
    </source>
</evidence>
<dbReference type="SUPFAM" id="SSF102114">
    <property type="entry name" value="Radical SAM enzymes"/>
    <property type="match status" value="1"/>
</dbReference>
<evidence type="ECO:0000256" key="5">
    <source>
        <dbReference type="ARBA" id="ARBA00022691"/>
    </source>
</evidence>
<keyword evidence="6" id="KW-0479">Metal-binding</keyword>